<dbReference type="AlphaFoldDB" id="A0A1J4JGG6"/>
<comment type="caution">
    <text evidence="1">The sequence shown here is derived from an EMBL/GenBank/DDBJ whole genome shotgun (WGS) entry which is preliminary data.</text>
</comment>
<organism evidence="1 2">
    <name type="scientific">Tritrichomonas foetus</name>
    <dbReference type="NCBI Taxonomy" id="1144522"/>
    <lineage>
        <taxon>Eukaryota</taxon>
        <taxon>Metamonada</taxon>
        <taxon>Parabasalia</taxon>
        <taxon>Tritrichomonadida</taxon>
        <taxon>Tritrichomonadidae</taxon>
        <taxon>Tritrichomonas</taxon>
    </lineage>
</organism>
<keyword evidence="2" id="KW-1185">Reference proteome</keyword>
<gene>
    <name evidence="1" type="ORF">TRFO_37290</name>
</gene>
<sequence>MLIIENYVKIQKHFSKSNKSFKKVVFLLRDDLYNFVIMEDSSSSLYEYADLPTNMTTRKDEPIEEEPPNIDIDELKTLALKEVKQQKKIKEYEKERIKSENSETQQISHNMIICTKKFMEFYNSQICDNMVISTIFYISSSLWLNTDQDIDDTQIAIQERTQAESFRILSSLYCQLILSPLSANLRVREERIFYETLIFSWTCAHALLFILKNLS</sequence>
<protein>
    <submittedName>
        <fullName evidence="1">Uncharacterized protein</fullName>
    </submittedName>
</protein>
<name>A0A1J4JGG6_9EUKA</name>
<accession>A0A1J4JGG6</accession>
<evidence type="ECO:0000313" key="2">
    <source>
        <dbReference type="Proteomes" id="UP000179807"/>
    </source>
</evidence>
<dbReference type="GeneID" id="94846041"/>
<dbReference type="Proteomes" id="UP000179807">
    <property type="component" value="Unassembled WGS sequence"/>
</dbReference>
<dbReference type="RefSeq" id="XP_068349686.1">
    <property type="nucleotide sequence ID" value="XM_068511337.1"/>
</dbReference>
<dbReference type="EMBL" id="MLAK01001170">
    <property type="protein sequence ID" value="OHS96549.1"/>
    <property type="molecule type" value="Genomic_DNA"/>
</dbReference>
<evidence type="ECO:0000313" key="1">
    <source>
        <dbReference type="EMBL" id="OHS96549.1"/>
    </source>
</evidence>
<proteinExistence type="predicted"/>
<reference evidence="1" key="1">
    <citation type="submission" date="2016-10" db="EMBL/GenBank/DDBJ databases">
        <authorList>
            <person name="Benchimol M."/>
            <person name="Almeida L.G."/>
            <person name="Vasconcelos A.T."/>
            <person name="Perreira-Neves A."/>
            <person name="Rosa I.A."/>
            <person name="Tasca T."/>
            <person name="Bogo M.R."/>
            <person name="de Souza W."/>
        </authorList>
    </citation>
    <scope>NUCLEOTIDE SEQUENCE [LARGE SCALE GENOMIC DNA]</scope>
    <source>
        <strain evidence="1">K</strain>
    </source>
</reference>
<dbReference type="VEuPathDB" id="TrichDB:TRFO_37290"/>